<dbReference type="PANTHER" id="PTHR10279:SF6">
    <property type="entry name" value="ORNITHINE DECARBOXYLASE ANTIZYME 2"/>
    <property type="match status" value="1"/>
</dbReference>
<dbReference type="PANTHER" id="PTHR10279">
    <property type="entry name" value="ORNITHINE DECARBOXYLASE ANTIZYME"/>
    <property type="match status" value="1"/>
</dbReference>
<proteinExistence type="inferred from homology"/>
<dbReference type="FunFam" id="3.40.630.60:FF:000001">
    <property type="entry name" value="Ornithine decarboxylase antizyme 1"/>
    <property type="match status" value="1"/>
</dbReference>
<dbReference type="GO" id="GO:0045732">
    <property type="term" value="P:positive regulation of protein catabolic process"/>
    <property type="evidence" value="ECO:0007669"/>
    <property type="project" value="TreeGrafter"/>
</dbReference>
<gene>
    <name evidence="3" type="primary">OAZ2</name>
</gene>
<dbReference type="InterPro" id="IPR016181">
    <property type="entry name" value="Acyl_CoA_acyltransferase"/>
</dbReference>
<dbReference type="EMBL" id="AFYH01155490">
    <property type="status" value="NOT_ANNOTATED_CDS"/>
    <property type="molecule type" value="Genomic_DNA"/>
</dbReference>
<keyword evidence="4" id="KW-1185">Reference proteome</keyword>
<dbReference type="GO" id="GO:0008073">
    <property type="term" value="F:ornithine decarboxylase inhibitor activity"/>
    <property type="evidence" value="ECO:0007669"/>
    <property type="project" value="InterPro"/>
</dbReference>
<dbReference type="GO" id="GO:0075523">
    <property type="term" value="P:viral translational frameshifting"/>
    <property type="evidence" value="ECO:0007669"/>
    <property type="project" value="UniProtKB-KW"/>
</dbReference>
<dbReference type="GO" id="GO:0005737">
    <property type="term" value="C:cytoplasm"/>
    <property type="evidence" value="ECO:0007669"/>
    <property type="project" value="TreeGrafter"/>
</dbReference>
<reference evidence="4" key="1">
    <citation type="submission" date="2011-08" db="EMBL/GenBank/DDBJ databases">
        <title>The draft genome of Latimeria chalumnae.</title>
        <authorList>
            <person name="Di Palma F."/>
            <person name="Alfoldi J."/>
            <person name="Johnson J."/>
            <person name="Berlin A."/>
            <person name="Gnerre S."/>
            <person name="Jaffe D."/>
            <person name="MacCallum I."/>
            <person name="Young S."/>
            <person name="Walker B.J."/>
            <person name="Lander E."/>
            <person name="Lindblad-Toh K."/>
        </authorList>
    </citation>
    <scope>NUCLEOTIDE SEQUENCE [LARGE SCALE GENOMIC DNA]</scope>
    <source>
        <strain evidence="4">Wild caught</strain>
    </source>
</reference>
<dbReference type="InterPro" id="IPR038581">
    <property type="entry name" value="ODC_AZ_sf"/>
</dbReference>
<accession>H3ATE4</accession>
<sequence length="176" mass="19539">VVVVVPSCNVVGTLLQGLCGAPDAPHPPSKIPGGRGNGRDHTLIAPIYQDEKLTVTQDFHEHEKPPLIQFNYKVTESKVSSWDAVLSNQNLFVEIPERGLAEGSREGLTALLEFAEEKLKVDCVFICFCKNRNDRVPLLKTFNFLGFEIVKPGHPSVPNRPDVLFMVYPIDQSSEE</sequence>
<dbReference type="EMBL" id="AFYH01155488">
    <property type="status" value="NOT_ANNOTATED_CDS"/>
    <property type="molecule type" value="Genomic_DNA"/>
</dbReference>
<evidence type="ECO:0000256" key="1">
    <source>
        <dbReference type="ARBA" id="ARBA00008796"/>
    </source>
</evidence>
<dbReference type="Proteomes" id="UP000008672">
    <property type="component" value="Unassembled WGS sequence"/>
</dbReference>
<keyword evidence="2" id="KW-0688">Ribosomal frameshifting</keyword>
<dbReference type="InterPro" id="IPR002993">
    <property type="entry name" value="ODC_AZ"/>
</dbReference>
<reference evidence="3" key="2">
    <citation type="submission" date="2025-08" db="UniProtKB">
        <authorList>
            <consortium name="Ensembl"/>
        </authorList>
    </citation>
    <scope>IDENTIFICATION</scope>
</reference>
<dbReference type="PROSITE" id="PS01337">
    <property type="entry name" value="ODC_AZ"/>
    <property type="match status" value="1"/>
</dbReference>
<dbReference type="Pfam" id="PF02100">
    <property type="entry name" value="ODC_AZ"/>
    <property type="match status" value="1"/>
</dbReference>
<protein>
    <submittedName>
        <fullName evidence="3">Ornithine decarboxylase antizyme 2a</fullName>
    </submittedName>
</protein>
<organism evidence="3 4">
    <name type="scientific">Latimeria chalumnae</name>
    <name type="common">Coelacanth</name>
    <dbReference type="NCBI Taxonomy" id="7897"/>
    <lineage>
        <taxon>Eukaryota</taxon>
        <taxon>Metazoa</taxon>
        <taxon>Chordata</taxon>
        <taxon>Craniata</taxon>
        <taxon>Vertebrata</taxon>
        <taxon>Euteleostomi</taxon>
        <taxon>Coelacanthiformes</taxon>
        <taxon>Coelacanthidae</taxon>
        <taxon>Latimeria</taxon>
    </lineage>
</organism>
<dbReference type="Bgee" id="ENSLACG00000011374">
    <property type="expression patterns" value="Expressed in pelvic fin and 6 other cell types or tissues"/>
</dbReference>
<dbReference type="GeneTree" id="ENSGT00940000157725"/>
<evidence type="ECO:0000256" key="2">
    <source>
        <dbReference type="ARBA" id="ARBA00022758"/>
    </source>
</evidence>
<reference evidence="3" key="3">
    <citation type="submission" date="2025-09" db="UniProtKB">
        <authorList>
            <consortium name="Ensembl"/>
        </authorList>
    </citation>
    <scope>IDENTIFICATION</scope>
</reference>
<evidence type="ECO:0000313" key="4">
    <source>
        <dbReference type="Proteomes" id="UP000008672"/>
    </source>
</evidence>
<dbReference type="EMBL" id="AFYH01155491">
    <property type="status" value="NOT_ANNOTATED_CDS"/>
    <property type="molecule type" value="Genomic_DNA"/>
</dbReference>
<dbReference type="Gene3D" id="3.40.630.60">
    <property type="match status" value="1"/>
</dbReference>
<dbReference type="SUPFAM" id="SSF55729">
    <property type="entry name" value="Acyl-CoA N-acyltransferases (Nat)"/>
    <property type="match status" value="1"/>
</dbReference>
<dbReference type="GO" id="GO:0005634">
    <property type="term" value="C:nucleus"/>
    <property type="evidence" value="ECO:0007669"/>
    <property type="project" value="TreeGrafter"/>
</dbReference>
<dbReference type="EMBL" id="AFYH01155492">
    <property type="status" value="NOT_ANNOTATED_CDS"/>
    <property type="molecule type" value="Genomic_DNA"/>
</dbReference>
<evidence type="ECO:0000313" key="3">
    <source>
        <dbReference type="Ensembl" id="ENSLACP00000012915.2"/>
    </source>
</evidence>
<name>H3ATE4_LATCH</name>
<comment type="similarity">
    <text evidence="1">Belongs to the ODC antizyme family.</text>
</comment>
<dbReference type="EMBL" id="AFYH01155489">
    <property type="status" value="NOT_ANNOTATED_CDS"/>
    <property type="molecule type" value="Genomic_DNA"/>
</dbReference>
<dbReference type="Ensembl" id="ENSLACT00000013010.2">
    <property type="protein sequence ID" value="ENSLACP00000012915.2"/>
    <property type="gene ID" value="ENSLACG00000011374.2"/>
</dbReference>
<dbReference type="AlphaFoldDB" id="H3ATE4"/>